<dbReference type="AlphaFoldDB" id="A0A3B0RME9"/>
<dbReference type="Gene3D" id="2.102.10.10">
    <property type="entry name" value="Rieske [2Fe-2S] iron-sulphur domain"/>
    <property type="match status" value="1"/>
</dbReference>
<keyword evidence="3" id="KW-0408">Iron</keyword>
<keyword evidence="4" id="KW-0411">Iron-sulfur</keyword>
<evidence type="ECO:0000256" key="4">
    <source>
        <dbReference type="ARBA" id="ARBA00023014"/>
    </source>
</evidence>
<dbReference type="PANTHER" id="PTHR40261">
    <property type="match status" value="1"/>
</dbReference>
<dbReference type="InterPro" id="IPR017941">
    <property type="entry name" value="Rieske_2Fe-2S"/>
</dbReference>
<dbReference type="CDD" id="cd03467">
    <property type="entry name" value="Rieske"/>
    <property type="match status" value="1"/>
</dbReference>
<reference evidence="6" key="1">
    <citation type="submission" date="2018-06" db="EMBL/GenBank/DDBJ databases">
        <authorList>
            <person name="Zhirakovskaya E."/>
        </authorList>
    </citation>
    <scope>NUCLEOTIDE SEQUENCE</scope>
</reference>
<dbReference type="SUPFAM" id="SSF50022">
    <property type="entry name" value="ISP domain"/>
    <property type="match status" value="1"/>
</dbReference>
<name>A0A3B0RME9_9ZZZZ</name>
<dbReference type="PROSITE" id="PS51296">
    <property type="entry name" value="RIESKE"/>
    <property type="match status" value="1"/>
</dbReference>
<feature type="domain" description="Rieske" evidence="5">
    <location>
        <begin position="14"/>
        <end position="119"/>
    </location>
</feature>
<keyword evidence="1" id="KW-0001">2Fe-2S</keyword>
<evidence type="ECO:0000256" key="1">
    <source>
        <dbReference type="ARBA" id="ARBA00022714"/>
    </source>
</evidence>
<dbReference type="Pfam" id="PF00355">
    <property type="entry name" value="Rieske"/>
    <property type="match status" value="1"/>
</dbReference>
<organism evidence="6">
    <name type="scientific">hydrothermal vent metagenome</name>
    <dbReference type="NCBI Taxonomy" id="652676"/>
    <lineage>
        <taxon>unclassified sequences</taxon>
        <taxon>metagenomes</taxon>
        <taxon>ecological metagenomes</taxon>
    </lineage>
</organism>
<proteinExistence type="predicted"/>
<evidence type="ECO:0000256" key="2">
    <source>
        <dbReference type="ARBA" id="ARBA00022723"/>
    </source>
</evidence>
<keyword evidence="2" id="KW-0479">Metal-binding</keyword>
<protein>
    <recommendedName>
        <fullName evidence="5">Rieske domain-containing protein</fullName>
    </recommendedName>
</protein>
<dbReference type="InterPro" id="IPR036922">
    <property type="entry name" value="Rieske_2Fe-2S_sf"/>
</dbReference>
<evidence type="ECO:0000259" key="5">
    <source>
        <dbReference type="PROSITE" id="PS51296"/>
    </source>
</evidence>
<dbReference type="PANTHER" id="PTHR40261:SF1">
    <property type="entry name" value="RIESKE DOMAIN-CONTAINING PROTEIN"/>
    <property type="match status" value="1"/>
</dbReference>
<dbReference type="GO" id="GO:0051537">
    <property type="term" value="F:2 iron, 2 sulfur cluster binding"/>
    <property type="evidence" value="ECO:0007669"/>
    <property type="project" value="UniProtKB-KW"/>
</dbReference>
<gene>
    <name evidence="6" type="ORF">MNBD_ALPHA02-473</name>
</gene>
<dbReference type="GO" id="GO:0046872">
    <property type="term" value="F:metal ion binding"/>
    <property type="evidence" value="ECO:0007669"/>
    <property type="project" value="UniProtKB-KW"/>
</dbReference>
<sequence length="120" mass="13076">MKLSEISGGPKAGEILCALRDIEDGKAKEFSYQAGDDLREIFVHRMGDKVFAYENSCPHAYLPLNMKAGVFTEKSGKYFMCQNHGALFDIKSGDCLAGPCNGQGLTPIEIDLTDGNIIAR</sequence>
<dbReference type="EMBL" id="UOED01000046">
    <property type="protein sequence ID" value="VAV89428.1"/>
    <property type="molecule type" value="Genomic_DNA"/>
</dbReference>
<evidence type="ECO:0000313" key="6">
    <source>
        <dbReference type="EMBL" id="VAV89428.1"/>
    </source>
</evidence>
<accession>A0A3B0RME9</accession>
<evidence type="ECO:0000256" key="3">
    <source>
        <dbReference type="ARBA" id="ARBA00023004"/>
    </source>
</evidence>